<dbReference type="PROSITE" id="PS51318">
    <property type="entry name" value="TAT"/>
    <property type="match status" value="1"/>
</dbReference>
<dbReference type="EMBL" id="LNYU01000024">
    <property type="protein sequence ID" value="KTD63553.1"/>
    <property type="molecule type" value="Genomic_DNA"/>
</dbReference>
<keyword evidence="4" id="KW-1185">Reference proteome</keyword>
<dbReference type="OrthoDB" id="2083283at2"/>
<dbReference type="CDD" id="cd12108">
    <property type="entry name" value="Hr-like"/>
    <property type="match status" value="1"/>
</dbReference>
<name>A0A0W0Z350_9GAMM</name>
<protein>
    <recommendedName>
        <fullName evidence="2">Hemerythrin-like domain-containing protein</fullName>
    </recommendedName>
</protein>
<dbReference type="Pfam" id="PF01814">
    <property type="entry name" value="Hemerythrin"/>
    <property type="match status" value="1"/>
</dbReference>
<evidence type="ECO:0000313" key="4">
    <source>
        <dbReference type="Proteomes" id="UP000054703"/>
    </source>
</evidence>
<keyword evidence="1" id="KW-0732">Signal</keyword>
<reference evidence="3 4" key="1">
    <citation type="submission" date="2015-11" db="EMBL/GenBank/DDBJ databases">
        <title>Genomic analysis of 38 Legionella species identifies large and diverse effector repertoires.</title>
        <authorList>
            <person name="Burstein D."/>
            <person name="Amaro F."/>
            <person name="Zusman T."/>
            <person name="Lifshitz Z."/>
            <person name="Cohen O."/>
            <person name="Gilbert J.A."/>
            <person name="Pupko T."/>
            <person name="Shuman H.A."/>
            <person name="Segal G."/>
        </authorList>
    </citation>
    <scope>NUCLEOTIDE SEQUENCE [LARGE SCALE GENOMIC DNA]</scope>
    <source>
        <strain evidence="3 4">SC-63-C7</strain>
    </source>
</reference>
<dbReference type="InterPro" id="IPR019546">
    <property type="entry name" value="TAT_signal_bac_arc"/>
</dbReference>
<accession>A0A0W0Z350</accession>
<dbReference type="PANTHER" id="PTHR39966">
    <property type="entry name" value="BLL2471 PROTEIN-RELATED"/>
    <property type="match status" value="1"/>
</dbReference>
<sequence length="240" mass="27796">MSSEFLSRRDFLKKASLILGGVLISSPVLTKPIFAAGEKIAAMKEKEEEVSPDEDLMREHGVLRRIILIYREVIHRINEQQELNPAIINKSATIIRGFIENYHEKLEENFIFPRFEKQGQLITLVSTLKIQHQVGRKLTDSVLELSKPKQFKSHNKKLIHILFQFINMYEPHAAREDTVLFPALRHLVSENEYKEMGEQFEAEEHKLFGKSGFEGIVSQVADIEKELNIYELSEFTPNSF</sequence>
<dbReference type="InterPro" id="IPR012312">
    <property type="entry name" value="Hemerythrin-like"/>
</dbReference>
<dbReference type="AlphaFoldDB" id="A0A0W0Z350"/>
<dbReference type="PANTHER" id="PTHR39966:SF1">
    <property type="entry name" value="HEMERYTHRIN-LIKE DOMAIN-CONTAINING PROTEIN"/>
    <property type="match status" value="1"/>
</dbReference>
<dbReference type="STRING" id="45074.Lsan_0986"/>
<evidence type="ECO:0000259" key="2">
    <source>
        <dbReference type="Pfam" id="PF01814"/>
    </source>
</evidence>
<comment type="caution">
    <text evidence="3">The sequence shown here is derived from an EMBL/GenBank/DDBJ whole genome shotgun (WGS) entry which is preliminary data.</text>
</comment>
<dbReference type="Proteomes" id="UP000054703">
    <property type="component" value="Unassembled WGS sequence"/>
</dbReference>
<proteinExistence type="predicted"/>
<dbReference type="PATRIC" id="fig|45074.5.peg.1043"/>
<feature type="domain" description="Hemerythrin-like" evidence="2">
    <location>
        <begin position="52"/>
        <end position="143"/>
    </location>
</feature>
<dbReference type="Gene3D" id="1.20.120.520">
    <property type="entry name" value="nmb1532 protein domain like"/>
    <property type="match status" value="1"/>
</dbReference>
<dbReference type="GO" id="GO:0005886">
    <property type="term" value="C:plasma membrane"/>
    <property type="evidence" value="ECO:0007669"/>
    <property type="project" value="TreeGrafter"/>
</dbReference>
<gene>
    <name evidence="3" type="ORF">Lsan_0986</name>
</gene>
<evidence type="ECO:0000256" key="1">
    <source>
        <dbReference type="ARBA" id="ARBA00022729"/>
    </source>
</evidence>
<evidence type="ECO:0000313" key="3">
    <source>
        <dbReference type="EMBL" id="KTD63553.1"/>
    </source>
</evidence>
<dbReference type="NCBIfam" id="TIGR01409">
    <property type="entry name" value="TAT_signal_seq"/>
    <property type="match status" value="1"/>
</dbReference>
<organism evidence="3 4">
    <name type="scientific">Legionella santicrucis</name>
    <dbReference type="NCBI Taxonomy" id="45074"/>
    <lineage>
        <taxon>Bacteria</taxon>
        <taxon>Pseudomonadati</taxon>
        <taxon>Pseudomonadota</taxon>
        <taxon>Gammaproteobacteria</taxon>
        <taxon>Legionellales</taxon>
        <taxon>Legionellaceae</taxon>
        <taxon>Legionella</taxon>
    </lineage>
</organism>
<dbReference type="InterPro" id="IPR006311">
    <property type="entry name" value="TAT_signal"/>
</dbReference>
<dbReference type="RefSeq" id="WP_058513418.1">
    <property type="nucleotide sequence ID" value="NZ_CAAAIH010000022.1"/>
</dbReference>